<comment type="caution">
    <text evidence="1">The sequence shown here is derived from an EMBL/GenBank/DDBJ whole genome shotgun (WGS) entry which is preliminary data.</text>
</comment>
<keyword evidence="2" id="KW-1185">Reference proteome</keyword>
<reference evidence="1" key="1">
    <citation type="submission" date="2022-06" db="EMBL/GenBank/DDBJ databases">
        <title>Antifungal cultures and metabolites of lactic acid bacteria for use in dairy fermentations.</title>
        <authorList>
            <person name="Zhao Z."/>
            <person name="Gaenzle M."/>
        </authorList>
    </citation>
    <scope>NUCLEOTIDE SEQUENCE</scope>
    <source>
        <strain evidence="1">FUA3126</strain>
    </source>
</reference>
<name>A0ABT6DDJ9_9LACO</name>
<protein>
    <submittedName>
        <fullName evidence="1">Uncharacterized protein</fullName>
    </submittedName>
</protein>
<dbReference type="EMBL" id="JANDJP010000019">
    <property type="protein sequence ID" value="MDF9914830.1"/>
    <property type="molecule type" value="Genomic_DNA"/>
</dbReference>
<gene>
    <name evidence="1" type="ORF">NNA32_11325</name>
</gene>
<evidence type="ECO:0000313" key="2">
    <source>
        <dbReference type="Proteomes" id="UP001152867"/>
    </source>
</evidence>
<sequence length="75" mass="8248">MTCSLCGGTKIVHTEVSAGIMTVGPCPNCTDFIHKQYEQATNGLRYKNVIYGVARSGEEAVSIVRDELKKLEEEK</sequence>
<accession>A0ABT6DDJ9</accession>
<dbReference type="RefSeq" id="WP_178942802.1">
    <property type="nucleotide sequence ID" value="NZ_JAIWJG010000019.1"/>
</dbReference>
<evidence type="ECO:0000313" key="1">
    <source>
        <dbReference type="EMBL" id="MDF9914830.1"/>
    </source>
</evidence>
<proteinExistence type="predicted"/>
<organism evidence="1 2">
    <name type="scientific">Furfurilactobacillus milii</name>
    <dbReference type="NCBI Taxonomy" id="2888272"/>
    <lineage>
        <taxon>Bacteria</taxon>
        <taxon>Bacillati</taxon>
        <taxon>Bacillota</taxon>
        <taxon>Bacilli</taxon>
        <taxon>Lactobacillales</taxon>
        <taxon>Lactobacillaceae</taxon>
        <taxon>Furfurilactobacillus</taxon>
    </lineage>
</organism>
<dbReference type="Proteomes" id="UP001152867">
    <property type="component" value="Unassembled WGS sequence"/>
</dbReference>